<comment type="caution">
    <text evidence="1">The sequence shown here is derived from an EMBL/GenBank/DDBJ whole genome shotgun (WGS) entry which is preliminary data.</text>
</comment>
<keyword evidence="2" id="KW-1185">Reference proteome</keyword>
<evidence type="ECO:0000313" key="1">
    <source>
        <dbReference type="EMBL" id="MCC5468312.1"/>
    </source>
</evidence>
<evidence type="ECO:0000313" key="2">
    <source>
        <dbReference type="Proteomes" id="UP001165492"/>
    </source>
</evidence>
<protein>
    <submittedName>
        <fullName evidence="1">Uncharacterized protein</fullName>
    </submittedName>
</protein>
<dbReference type="EMBL" id="JAJHJB010000058">
    <property type="protein sequence ID" value="MCC5468312.1"/>
    <property type="molecule type" value="Genomic_DNA"/>
</dbReference>
<proteinExistence type="predicted"/>
<accession>A0ABS8HZC4</accession>
<reference evidence="1" key="1">
    <citation type="submission" date="2021-11" db="EMBL/GenBank/DDBJ databases">
        <title>Description of a new species Pelosinus isolated from the bottom sediments of Lake Baikal.</title>
        <authorList>
            <person name="Zakharyuk A."/>
        </authorList>
    </citation>
    <scope>NUCLEOTIDE SEQUENCE</scope>
    <source>
        <strain evidence="1">Bkl1</strain>
    </source>
</reference>
<dbReference type="RefSeq" id="WP_229537172.1">
    <property type="nucleotide sequence ID" value="NZ_JAJHJB010000058.1"/>
</dbReference>
<gene>
    <name evidence="1" type="ORF">LMF89_23525</name>
</gene>
<name>A0ABS8HZC4_9FIRM</name>
<organism evidence="1 2">
    <name type="scientific">Pelosinus baikalensis</name>
    <dbReference type="NCBI Taxonomy" id="2892015"/>
    <lineage>
        <taxon>Bacteria</taxon>
        <taxon>Bacillati</taxon>
        <taxon>Bacillota</taxon>
        <taxon>Negativicutes</taxon>
        <taxon>Selenomonadales</taxon>
        <taxon>Sporomusaceae</taxon>
        <taxon>Pelosinus</taxon>
    </lineage>
</organism>
<dbReference type="Proteomes" id="UP001165492">
    <property type="component" value="Unassembled WGS sequence"/>
</dbReference>
<sequence length="58" mass="6752">MNTREVTCQYRLNQWIETIQECRSSGQTISSWCADHNVKLQIVRHWSAVPAFFSIGSH</sequence>